<evidence type="ECO:0000313" key="3">
    <source>
        <dbReference type="EMBL" id="GHI83134.1"/>
    </source>
</evidence>
<name>A0A919LG87_9ACTN</name>
<feature type="signal peptide" evidence="2">
    <location>
        <begin position="1"/>
        <end position="26"/>
    </location>
</feature>
<evidence type="ECO:0000256" key="1">
    <source>
        <dbReference type="SAM" id="MobiDB-lite"/>
    </source>
</evidence>
<protein>
    <recommendedName>
        <fullName evidence="5">Secreted protein</fullName>
    </recommendedName>
</protein>
<evidence type="ECO:0000313" key="4">
    <source>
        <dbReference type="Proteomes" id="UP000600026"/>
    </source>
</evidence>
<accession>A0A919LG87</accession>
<comment type="caution">
    <text evidence="3">The sequence shown here is derived from an EMBL/GenBank/DDBJ whole genome shotgun (WGS) entry which is preliminary data.</text>
</comment>
<keyword evidence="4" id="KW-1185">Reference proteome</keyword>
<keyword evidence="2" id="KW-0732">Signal</keyword>
<proteinExistence type="predicted"/>
<dbReference type="Proteomes" id="UP000600026">
    <property type="component" value="Unassembled WGS sequence"/>
</dbReference>
<dbReference type="RefSeq" id="WP_031142629.1">
    <property type="nucleotide sequence ID" value="NZ_BNEE01000003.1"/>
</dbReference>
<feature type="compositionally biased region" description="Polar residues" evidence="1">
    <location>
        <begin position="47"/>
        <end position="63"/>
    </location>
</feature>
<evidence type="ECO:0000256" key="2">
    <source>
        <dbReference type="SAM" id="SignalP"/>
    </source>
</evidence>
<evidence type="ECO:0008006" key="5">
    <source>
        <dbReference type="Google" id="ProtNLM"/>
    </source>
</evidence>
<organism evidence="3 4">
    <name type="scientific">Streptomyces xanthophaeus</name>
    <dbReference type="NCBI Taxonomy" id="67385"/>
    <lineage>
        <taxon>Bacteria</taxon>
        <taxon>Bacillati</taxon>
        <taxon>Actinomycetota</taxon>
        <taxon>Actinomycetes</taxon>
        <taxon>Kitasatosporales</taxon>
        <taxon>Streptomycetaceae</taxon>
        <taxon>Streptomyces</taxon>
    </lineage>
</organism>
<feature type="chain" id="PRO_5037298837" description="Secreted protein" evidence="2">
    <location>
        <begin position="27"/>
        <end position="75"/>
    </location>
</feature>
<sequence length="75" mass="7669">MHNTKRALAALALVGAALAVTGPAHAGITDGTGNNLDVLDHISALNSNLNSDPTTSEVRNANTRADGKKNNSSFD</sequence>
<dbReference type="AlphaFoldDB" id="A0A919LG87"/>
<dbReference type="EMBL" id="BNEE01000003">
    <property type="protein sequence ID" value="GHI83134.1"/>
    <property type="molecule type" value="Genomic_DNA"/>
</dbReference>
<reference evidence="3" key="1">
    <citation type="submission" date="2020-09" db="EMBL/GenBank/DDBJ databases">
        <title>Whole genome shotgun sequence of Streptomyces xanthophaeus NBRC 12829.</title>
        <authorList>
            <person name="Komaki H."/>
            <person name="Tamura T."/>
        </authorList>
    </citation>
    <scope>NUCLEOTIDE SEQUENCE</scope>
    <source>
        <strain evidence="3">NBRC 12829</strain>
    </source>
</reference>
<feature type="region of interest" description="Disordered" evidence="1">
    <location>
        <begin position="47"/>
        <end position="75"/>
    </location>
</feature>
<gene>
    <name evidence="3" type="ORF">Sxan_04980</name>
</gene>